<dbReference type="PANTHER" id="PTHR11439">
    <property type="entry name" value="GAG-POL-RELATED RETROTRANSPOSON"/>
    <property type="match status" value="1"/>
</dbReference>
<reference evidence="1 2" key="1">
    <citation type="journal article" date="2012" name="Nat. Biotechnol.">
        <title>Draft genome sequence of pigeonpea (Cajanus cajan), an orphan legume crop of resource-poor farmers.</title>
        <authorList>
            <person name="Varshney R.K."/>
            <person name="Chen W."/>
            <person name="Li Y."/>
            <person name="Bharti A.K."/>
            <person name="Saxena R.K."/>
            <person name="Schlueter J.A."/>
            <person name="Donoghue M.T."/>
            <person name="Azam S."/>
            <person name="Fan G."/>
            <person name="Whaley A.M."/>
            <person name="Farmer A.D."/>
            <person name="Sheridan J."/>
            <person name="Iwata A."/>
            <person name="Tuteja R."/>
            <person name="Penmetsa R.V."/>
            <person name="Wu W."/>
            <person name="Upadhyaya H.D."/>
            <person name="Yang S.P."/>
            <person name="Shah T."/>
            <person name="Saxena K.B."/>
            <person name="Michael T."/>
            <person name="McCombie W.R."/>
            <person name="Yang B."/>
            <person name="Zhang G."/>
            <person name="Yang H."/>
            <person name="Wang J."/>
            <person name="Spillane C."/>
            <person name="Cook D.R."/>
            <person name="May G.D."/>
            <person name="Xu X."/>
            <person name="Jackson S.A."/>
        </authorList>
    </citation>
    <scope>NUCLEOTIDE SEQUENCE [LARGE SCALE GENOMIC DNA]</scope>
    <source>
        <strain evidence="2">cv. Asha</strain>
    </source>
</reference>
<sequence>RTIMDMVRCMLKAKQMPKEFCVKVVTIIVYILNRCPTKSIRDMTPEKAWSGRRSSIRHLKNFGCIAYAHVPNQLRKETFYEKGVWDWSPKSQKEKMMIFNNYEESKGQLDLQDDGIFISKKKYAWDILKKFKMENSNPISTPVEEKLKLTRKSEDKKVDATQYKSLIGSLRYLTATRPNTVFGLGLLSRFMEEPSKRILCYYTKGTLIKGNFYASNNDVKLVGYIDNDWVGDVETRKSTSGYTFHLGTSTISWSSKKQMIIALSTVEAKYIQTTSYATQTLCLRRILEVISKVEYSY</sequence>
<dbReference type="Gramene" id="C.cajan_02748.t">
    <property type="protein sequence ID" value="C.cajan_02748.t"/>
    <property type="gene ID" value="C.cajan_02748"/>
</dbReference>
<dbReference type="InterPro" id="IPR036397">
    <property type="entry name" value="RNaseH_sf"/>
</dbReference>
<name>A0A151SPA9_CAJCA</name>
<evidence type="ECO:0000313" key="1">
    <source>
        <dbReference type="EMBL" id="KYP56572.1"/>
    </source>
</evidence>
<dbReference type="Gene3D" id="3.30.420.10">
    <property type="entry name" value="Ribonuclease H-like superfamily/Ribonuclease H"/>
    <property type="match status" value="1"/>
</dbReference>
<organism evidence="1 2">
    <name type="scientific">Cajanus cajan</name>
    <name type="common">Pigeon pea</name>
    <name type="synonym">Cajanus indicus</name>
    <dbReference type="NCBI Taxonomy" id="3821"/>
    <lineage>
        <taxon>Eukaryota</taxon>
        <taxon>Viridiplantae</taxon>
        <taxon>Streptophyta</taxon>
        <taxon>Embryophyta</taxon>
        <taxon>Tracheophyta</taxon>
        <taxon>Spermatophyta</taxon>
        <taxon>Magnoliopsida</taxon>
        <taxon>eudicotyledons</taxon>
        <taxon>Gunneridae</taxon>
        <taxon>Pentapetalae</taxon>
        <taxon>rosids</taxon>
        <taxon>fabids</taxon>
        <taxon>Fabales</taxon>
        <taxon>Fabaceae</taxon>
        <taxon>Papilionoideae</taxon>
        <taxon>50 kb inversion clade</taxon>
        <taxon>NPAAA clade</taxon>
        <taxon>indigoferoid/millettioid clade</taxon>
        <taxon>Phaseoleae</taxon>
        <taxon>Cajanus</taxon>
    </lineage>
</organism>
<dbReference type="EMBL" id="CM003613">
    <property type="protein sequence ID" value="KYP56572.1"/>
    <property type="molecule type" value="Genomic_DNA"/>
</dbReference>
<keyword evidence="2" id="KW-1185">Reference proteome</keyword>
<accession>A0A151SPA9</accession>
<evidence type="ECO:0000313" key="2">
    <source>
        <dbReference type="Proteomes" id="UP000075243"/>
    </source>
</evidence>
<gene>
    <name evidence="1" type="ORF">KK1_002815</name>
</gene>
<feature type="non-terminal residue" evidence="1">
    <location>
        <position position="1"/>
    </location>
</feature>
<dbReference type="GO" id="GO:0003676">
    <property type="term" value="F:nucleic acid binding"/>
    <property type="evidence" value="ECO:0007669"/>
    <property type="project" value="InterPro"/>
</dbReference>
<dbReference type="CDD" id="cd09272">
    <property type="entry name" value="RNase_HI_RT_Ty1"/>
    <property type="match status" value="1"/>
</dbReference>
<proteinExistence type="predicted"/>
<protein>
    <submittedName>
        <fullName evidence="1">Retrovirus-related Pol polyprotein from transposon TNT 1-94</fullName>
    </submittedName>
</protein>
<dbReference type="AlphaFoldDB" id="A0A151SPA9"/>
<dbReference type="Proteomes" id="UP000075243">
    <property type="component" value="Chromosome 11"/>
</dbReference>
<dbReference type="PANTHER" id="PTHR11439:SF483">
    <property type="entry name" value="PEPTIDE SYNTHASE GLIP-LIKE, PUTATIVE (AFU_ORTHOLOGUE AFUA_3G12920)-RELATED"/>
    <property type="match status" value="1"/>
</dbReference>